<evidence type="ECO:0000256" key="1">
    <source>
        <dbReference type="ARBA" id="ARBA00004245"/>
    </source>
</evidence>
<dbReference type="GO" id="GO:0005856">
    <property type="term" value="C:cytoskeleton"/>
    <property type="evidence" value="ECO:0007669"/>
    <property type="project" value="UniProtKB-SubCell"/>
</dbReference>
<evidence type="ECO:0000256" key="2">
    <source>
        <dbReference type="ARBA" id="ARBA00006937"/>
    </source>
</evidence>
<feature type="domain" description="Scaffolding anchor of CK1" evidence="6">
    <location>
        <begin position="17"/>
        <end position="287"/>
    </location>
</feature>
<dbReference type="Pfam" id="PF07894">
    <property type="entry name" value="SACK1"/>
    <property type="match status" value="1"/>
</dbReference>
<organism evidence="7 8">
    <name type="scientific">Hemibagrus guttatus</name>
    <dbReference type="NCBI Taxonomy" id="175788"/>
    <lineage>
        <taxon>Eukaryota</taxon>
        <taxon>Metazoa</taxon>
        <taxon>Chordata</taxon>
        <taxon>Craniata</taxon>
        <taxon>Vertebrata</taxon>
        <taxon>Euteleostomi</taxon>
        <taxon>Actinopterygii</taxon>
        <taxon>Neopterygii</taxon>
        <taxon>Teleostei</taxon>
        <taxon>Ostariophysi</taxon>
        <taxon>Siluriformes</taxon>
        <taxon>Bagridae</taxon>
        <taxon>Hemibagrus</taxon>
    </lineage>
</organism>
<dbReference type="InterPro" id="IPR012461">
    <property type="entry name" value="SACK1"/>
</dbReference>
<accession>A0AAE0Q1Q8</accession>
<feature type="compositionally biased region" description="Basic and acidic residues" evidence="5">
    <location>
        <begin position="522"/>
        <end position="535"/>
    </location>
</feature>
<dbReference type="Proteomes" id="UP001274896">
    <property type="component" value="Unassembled WGS sequence"/>
</dbReference>
<evidence type="ECO:0000256" key="3">
    <source>
        <dbReference type="ARBA" id="ARBA00022490"/>
    </source>
</evidence>
<evidence type="ECO:0000256" key="5">
    <source>
        <dbReference type="SAM" id="MobiDB-lite"/>
    </source>
</evidence>
<dbReference type="InterPro" id="IPR050944">
    <property type="entry name" value="FAM83"/>
</dbReference>
<proteinExistence type="inferred from homology"/>
<dbReference type="GO" id="GO:0019901">
    <property type="term" value="F:protein kinase binding"/>
    <property type="evidence" value="ECO:0007669"/>
    <property type="project" value="TreeGrafter"/>
</dbReference>
<evidence type="ECO:0000313" key="8">
    <source>
        <dbReference type="Proteomes" id="UP001274896"/>
    </source>
</evidence>
<keyword evidence="3" id="KW-0963">Cytoplasm</keyword>
<feature type="non-terminal residue" evidence="7">
    <location>
        <position position="1"/>
    </location>
</feature>
<comment type="subcellular location">
    <subcellularLocation>
        <location evidence="1">Cytoplasm</location>
        <location evidence="1">Cytoskeleton</location>
    </subcellularLocation>
</comment>
<reference evidence="7" key="1">
    <citation type="submission" date="2023-06" db="EMBL/GenBank/DDBJ databases">
        <title>Male Hemibagrus guttatus genome.</title>
        <authorList>
            <person name="Bian C."/>
        </authorList>
    </citation>
    <scope>NUCLEOTIDE SEQUENCE</scope>
    <source>
        <strain evidence="7">Male_cb2023</strain>
        <tissue evidence="7">Muscle</tissue>
    </source>
</reference>
<evidence type="ECO:0000313" key="7">
    <source>
        <dbReference type="EMBL" id="KAK3512142.1"/>
    </source>
</evidence>
<name>A0AAE0Q1Q8_9TELE</name>
<dbReference type="Gene3D" id="3.30.870.10">
    <property type="entry name" value="Endonuclease Chain A"/>
    <property type="match status" value="1"/>
</dbReference>
<protein>
    <recommendedName>
        <fullName evidence="6">Scaffolding anchor of CK1 domain-containing protein</fullName>
    </recommendedName>
</protein>
<feature type="region of interest" description="Disordered" evidence="5">
    <location>
        <begin position="575"/>
        <end position="594"/>
    </location>
</feature>
<dbReference type="PANTHER" id="PTHR16181:SF29">
    <property type="entry name" value="PROTEIN FAM83A-RELATED"/>
    <property type="match status" value="1"/>
</dbReference>
<dbReference type="GO" id="GO:0007165">
    <property type="term" value="P:signal transduction"/>
    <property type="evidence" value="ECO:0007669"/>
    <property type="project" value="TreeGrafter"/>
</dbReference>
<evidence type="ECO:0000256" key="4">
    <source>
        <dbReference type="ARBA" id="ARBA00023212"/>
    </source>
</evidence>
<keyword evidence="4" id="KW-0206">Cytoskeleton</keyword>
<dbReference type="AlphaFoldDB" id="A0AAE0Q1Q8"/>
<dbReference type="EMBL" id="JAUCMX010000024">
    <property type="protein sequence ID" value="KAK3512142.1"/>
    <property type="molecule type" value="Genomic_DNA"/>
</dbReference>
<dbReference type="FunFam" id="3.30.870.10:FF:000004">
    <property type="entry name" value="protein FAM83H isoform X2"/>
    <property type="match status" value="1"/>
</dbReference>
<dbReference type="SUPFAM" id="SSF56024">
    <property type="entry name" value="Phospholipase D/nuclease"/>
    <property type="match status" value="1"/>
</dbReference>
<sequence length="594" mass="66863">MALSQVQCLNEYHVNLRTNESKPEFLYSEEQRLALERLLDEGPDSFQEFIKSNRIRPFLSDLELAQLCTSVEPYCPELPVYSAGFDGDGTGTRLSLQYWPERSDDSLPKLDLGWPQRASYRGVTRVAVHAQPPVDGDAHVKEVIRKTIARAQKVIAVVMDLFTDVDIFKDLLHASFKRNVAVYIILDLTGVPHFLKMCESASMHTGHLKNLRVRSIRGTGFFTHSSKKVCGSQSQKFMFVDGDKAVSGSYSFTWTASRLDRSIITVLTGQAVDLFDQLFQDLYIMSNAVDMNKINLEKEEKLKPISKAAPPLQPSTTMALKPINPKYALVSDAANKNHMAYETCTAKSNSIKRMKEVLEGPYIHSGLLHLEKANMIDYLPVWPEPDPPSDVIGFINIRDCNKPLQGHLTRSELFEVRQAIRFKDPIHIPQDPLSEKLCPSPTSQNAASANEQLIMQPQNKLEEKNKHCCYPQQIFPPSSLKEQVVCLSPIPNPKPAHSSKKDEINSPVDDEGSTIEQATGVKDMDNSNSEPKERAAAQTVNKQLNPKILTGFKVVQLSVDIYPLKRKTLEHLCVQQESKKQPEVKSKLERNIKK</sequence>
<feature type="compositionally biased region" description="Basic and acidic residues" evidence="5">
    <location>
        <begin position="577"/>
        <end position="594"/>
    </location>
</feature>
<comment type="caution">
    <text evidence="7">The sequence shown here is derived from an EMBL/GenBank/DDBJ whole genome shotgun (WGS) entry which is preliminary data.</text>
</comment>
<evidence type="ECO:0000259" key="6">
    <source>
        <dbReference type="Pfam" id="PF07894"/>
    </source>
</evidence>
<gene>
    <name evidence="7" type="ORF">QTP70_031256</name>
</gene>
<dbReference type="PANTHER" id="PTHR16181">
    <property type="entry name" value="PROTEIN FAM83A-RELATED"/>
    <property type="match status" value="1"/>
</dbReference>
<keyword evidence="8" id="KW-1185">Reference proteome</keyword>
<feature type="region of interest" description="Disordered" evidence="5">
    <location>
        <begin position="491"/>
        <end position="538"/>
    </location>
</feature>
<comment type="similarity">
    <text evidence="2">Belongs to the FAM83 family.</text>
</comment>